<name>A0A396IKU6_MEDTR</name>
<evidence type="ECO:0000313" key="1">
    <source>
        <dbReference type="EMBL" id="RHN63557.1"/>
    </source>
</evidence>
<gene>
    <name evidence="1" type="ORF">MtrunA17_Chr4g0059581</name>
</gene>
<reference evidence="2" key="1">
    <citation type="journal article" date="2018" name="Nat. Plants">
        <title>Whole-genome landscape of Medicago truncatula symbiotic genes.</title>
        <authorList>
            <person name="Pecrix Y."/>
            <person name="Staton S.E."/>
            <person name="Sallet E."/>
            <person name="Lelandais-Briere C."/>
            <person name="Moreau S."/>
            <person name="Carrere S."/>
            <person name="Blein T."/>
            <person name="Jardinaud M.F."/>
            <person name="Latrasse D."/>
            <person name="Zouine M."/>
            <person name="Zahm M."/>
            <person name="Kreplak J."/>
            <person name="Mayjonade B."/>
            <person name="Satge C."/>
            <person name="Perez M."/>
            <person name="Cauet S."/>
            <person name="Marande W."/>
            <person name="Chantry-Darmon C."/>
            <person name="Lopez-Roques C."/>
            <person name="Bouchez O."/>
            <person name="Berard A."/>
            <person name="Debelle F."/>
            <person name="Munos S."/>
            <person name="Bendahmane A."/>
            <person name="Berges H."/>
            <person name="Niebel A."/>
            <person name="Buitink J."/>
            <person name="Frugier F."/>
            <person name="Benhamed M."/>
            <person name="Crespi M."/>
            <person name="Gouzy J."/>
            <person name="Gamas P."/>
        </authorList>
    </citation>
    <scope>NUCLEOTIDE SEQUENCE [LARGE SCALE GENOMIC DNA]</scope>
    <source>
        <strain evidence="2">cv. Jemalong A17</strain>
    </source>
</reference>
<proteinExistence type="predicted"/>
<evidence type="ECO:0000313" key="2">
    <source>
        <dbReference type="Proteomes" id="UP000265566"/>
    </source>
</evidence>
<dbReference type="Gramene" id="rna26271">
    <property type="protein sequence ID" value="RHN63557.1"/>
    <property type="gene ID" value="gene26271"/>
</dbReference>
<sequence>MLPHFKTLIKTRSDPMFYVVHGESRTHCNTVDDEASCTVPMSLSTKGFKFNVLHNSTDIARKKLGSASSLPPHFHVCLVLFIFNLCSYNFSVSQFSYCL</sequence>
<dbReference type="EMBL" id="PSQE01000004">
    <property type="protein sequence ID" value="RHN63557.1"/>
    <property type="molecule type" value="Genomic_DNA"/>
</dbReference>
<protein>
    <submittedName>
        <fullName evidence="1">Uncharacterized protein</fullName>
    </submittedName>
</protein>
<dbReference type="AlphaFoldDB" id="A0A396IKU6"/>
<accession>A0A396IKU6</accession>
<dbReference type="Proteomes" id="UP000265566">
    <property type="component" value="Chromosome 4"/>
</dbReference>
<organism evidence="1 2">
    <name type="scientific">Medicago truncatula</name>
    <name type="common">Barrel medic</name>
    <name type="synonym">Medicago tribuloides</name>
    <dbReference type="NCBI Taxonomy" id="3880"/>
    <lineage>
        <taxon>Eukaryota</taxon>
        <taxon>Viridiplantae</taxon>
        <taxon>Streptophyta</taxon>
        <taxon>Embryophyta</taxon>
        <taxon>Tracheophyta</taxon>
        <taxon>Spermatophyta</taxon>
        <taxon>Magnoliopsida</taxon>
        <taxon>eudicotyledons</taxon>
        <taxon>Gunneridae</taxon>
        <taxon>Pentapetalae</taxon>
        <taxon>rosids</taxon>
        <taxon>fabids</taxon>
        <taxon>Fabales</taxon>
        <taxon>Fabaceae</taxon>
        <taxon>Papilionoideae</taxon>
        <taxon>50 kb inversion clade</taxon>
        <taxon>NPAAA clade</taxon>
        <taxon>Hologalegina</taxon>
        <taxon>IRL clade</taxon>
        <taxon>Trifolieae</taxon>
        <taxon>Medicago</taxon>
    </lineage>
</organism>
<comment type="caution">
    <text evidence="1">The sequence shown here is derived from an EMBL/GenBank/DDBJ whole genome shotgun (WGS) entry which is preliminary data.</text>
</comment>